<protein>
    <recommendedName>
        <fullName evidence="2">OTU domain-containing protein</fullName>
    </recommendedName>
</protein>
<feature type="compositionally biased region" description="Basic and acidic residues" evidence="1">
    <location>
        <begin position="128"/>
        <end position="148"/>
    </location>
</feature>
<evidence type="ECO:0000313" key="3">
    <source>
        <dbReference type="EMBL" id="OLP85293.1"/>
    </source>
</evidence>
<dbReference type="OrthoDB" id="415865at2759"/>
<dbReference type="Proteomes" id="UP000186817">
    <property type="component" value="Unassembled WGS sequence"/>
</dbReference>
<feature type="region of interest" description="Disordered" evidence="1">
    <location>
        <begin position="347"/>
        <end position="370"/>
    </location>
</feature>
<evidence type="ECO:0000259" key="2">
    <source>
        <dbReference type="PROSITE" id="PS50802"/>
    </source>
</evidence>
<reference evidence="3 4" key="1">
    <citation type="submission" date="2016-02" db="EMBL/GenBank/DDBJ databases">
        <title>Genome analysis of coral dinoflagellate symbionts highlights evolutionary adaptations to a symbiotic lifestyle.</title>
        <authorList>
            <person name="Aranda M."/>
            <person name="Li Y."/>
            <person name="Liew Y.J."/>
            <person name="Baumgarten S."/>
            <person name="Simakov O."/>
            <person name="Wilson M."/>
            <person name="Piel J."/>
            <person name="Ashoor H."/>
            <person name="Bougouffa S."/>
            <person name="Bajic V.B."/>
            <person name="Ryu T."/>
            <person name="Ravasi T."/>
            <person name="Bayer T."/>
            <person name="Micklem G."/>
            <person name="Kim H."/>
            <person name="Bhak J."/>
            <person name="Lajeunesse T.C."/>
            <person name="Voolstra C.R."/>
        </authorList>
    </citation>
    <scope>NUCLEOTIDE SEQUENCE [LARGE SCALE GENOMIC DNA]</scope>
    <source>
        <strain evidence="3 4">CCMP2467</strain>
    </source>
</reference>
<dbReference type="EMBL" id="LSRX01000984">
    <property type="protein sequence ID" value="OLP85293.1"/>
    <property type="molecule type" value="Genomic_DNA"/>
</dbReference>
<dbReference type="Gene3D" id="3.90.70.80">
    <property type="match status" value="1"/>
</dbReference>
<dbReference type="InterPro" id="IPR038765">
    <property type="entry name" value="Papain-like_cys_pep_sf"/>
</dbReference>
<name>A0A1Q9CQU3_SYMMI</name>
<comment type="caution">
    <text evidence="3">The sequence shown here is derived from an EMBL/GenBank/DDBJ whole genome shotgun (WGS) entry which is preliminary data.</text>
</comment>
<proteinExistence type="predicted"/>
<accession>A0A1Q9CQU3</accession>
<feature type="domain" description="OTU" evidence="2">
    <location>
        <begin position="176"/>
        <end position="339"/>
    </location>
</feature>
<sequence>MVTWLPPGDTTGIAYLRSALQQAGGRPLAFRKGQGASIGIRAKRGEAVKAASNWRVRGVPRAWSEQDLLDALQGADFQEVQVVSEAHGSRPWLVRATLAADTGKLALIVEAGSKLLRVERVVGQARTSRFEDSGEKPSDTSEQPKDADMATGPGQANENGKRPREGDQGRLGKGAWTEHECGGGGHCFYNCVAASFIMKTSGGAFKDLVDQLGPKRKGLRSRIASHITQHPQLYQPFFEPSVVDPGAPDQQQALDDLKKVENGTPPTTWEEYVDAVFRPARYGDEIAFRAACALLGVSITLVCGDLDRPSQVLYYTNSRSSLMVYLTHALGHFTLLVPKGSDLPDYIEAGSPPLQNQAPAPRGGGRTTEVDEAEDASWMLVLEPPVQQQDLTPVELQLCYDEYREDPEVHRAWSKAGVENSIMMASCVTSLLKNEASAPLPEDKKGKKMKTSEIVEMQELMVDEMKRLSEASSAAAKASPSSPWRAEIAMQMVQSLASAAVERRYGVSPEEMTIAGIQNAPALQKNERFVRATEKQQEIIMAVAQFCAQ</sequence>
<feature type="compositionally biased region" description="Basic and acidic residues" evidence="1">
    <location>
        <begin position="159"/>
        <end position="173"/>
    </location>
</feature>
<dbReference type="AlphaFoldDB" id="A0A1Q9CQU3"/>
<keyword evidence="4" id="KW-1185">Reference proteome</keyword>
<dbReference type="CDD" id="cd22744">
    <property type="entry name" value="OTU"/>
    <property type="match status" value="1"/>
</dbReference>
<dbReference type="InterPro" id="IPR003323">
    <property type="entry name" value="OTU_dom"/>
</dbReference>
<evidence type="ECO:0000313" key="4">
    <source>
        <dbReference type="Proteomes" id="UP000186817"/>
    </source>
</evidence>
<organism evidence="3 4">
    <name type="scientific">Symbiodinium microadriaticum</name>
    <name type="common">Dinoflagellate</name>
    <name type="synonym">Zooxanthella microadriatica</name>
    <dbReference type="NCBI Taxonomy" id="2951"/>
    <lineage>
        <taxon>Eukaryota</taxon>
        <taxon>Sar</taxon>
        <taxon>Alveolata</taxon>
        <taxon>Dinophyceae</taxon>
        <taxon>Suessiales</taxon>
        <taxon>Symbiodiniaceae</taxon>
        <taxon>Symbiodinium</taxon>
    </lineage>
</organism>
<evidence type="ECO:0000256" key="1">
    <source>
        <dbReference type="SAM" id="MobiDB-lite"/>
    </source>
</evidence>
<gene>
    <name evidence="3" type="ORF">AK812_SmicGene33718</name>
</gene>
<dbReference type="SUPFAM" id="SSF54001">
    <property type="entry name" value="Cysteine proteinases"/>
    <property type="match status" value="1"/>
</dbReference>
<feature type="region of interest" description="Disordered" evidence="1">
    <location>
        <begin position="126"/>
        <end position="173"/>
    </location>
</feature>
<dbReference type="PROSITE" id="PS50802">
    <property type="entry name" value="OTU"/>
    <property type="match status" value="1"/>
</dbReference>